<keyword evidence="1" id="KW-0808">Transferase</keyword>
<keyword evidence="2" id="KW-0677">Repeat</keyword>
<dbReference type="PROSITE" id="PS51186">
    <property type="entry name" value="GNAT"/>
    <property type="match status" value="2"/>
</dbReference>
<name>A0A6J6NYF4_9ZZZZ</name>
<gene>
    <name evidence="6" type="ORF">UFOPK2510_00591</name>
    <name evidence="7" type="ORF">UFOPK2718_01020</name>
    <name evidence="8" type="ORF">UFOPK2936_00858</name>
    <name evidence="9" type="ORF">UFOPK3174_00853</name>
    <name evidence="10" type="ORF">UFOPK3328_00660</name>
    <name evidence="11" type="ORF">UFOPK3779_01013</name>
    <name evidence="12" type="ORF">UFOPK3913_01166</name>
    <name evidence="5" type="ORF">UFOPK4107_00354</name>
    <name evidence="13" type="ORF">UFOPK4403_00544</name>
</gene>
<proteinExistence type="inferred from homology"/>
<dbReference type="Pfam" id="PF00583">
    <property type="entry name" value="Acetyltransf_1"/>
    <property type="match status" value="1"/>
</dbReference>
<organism evidence="6">
    <name type="scientific">freshwater metagenome</name>
    <dbReference type="NCBI Taxonomy" id="449393"/>
    <lineage>
        <taxon>unclassified sequences</taxon>
        <taxon>metagenomes</taxon>
        <taxon>ecological metagenomes</taxon>
    </lineage>
</organism>
<dbReference type="GO" id="GO:0016747">
    <property type="term" value="F:acyltransferase activity, transferring groups other than amino-acyl groups"/>
    <property type="evidence" value="ECO:0007669"/>
    <property type="project" value="InterPro"/>
</dbReference>
<dbReference type="PIRSF" id="PIRSF021524">
    <property type="entry name" value="MSH_acetyltransferase"/>
    <property type="match status" value="1"/>
</dbReference>
<protein>
    <submittedName>
        <fullName evidence="6">Unannotated protein</fullName>
    </submittedName>
</protein>
<dbReference type="InterPro" id="IPR000182">
    <property type="entry name" value="GNAT_dom"/>
</dbReference>
<dbReference type="NCBIfam" id="TIGR03448">
    <property type="entry name" value="mycothiol_MshD"/>
    <property type="match status" value="1"/>
</dbReference>
<evidence type="ECO:0000313" key="13">
    <source>
        <dbReference type="EMBL" id="CAB5071177.1"/>
    </source>
</evidence>
<feature type="domain" description="N-acetyltransferase" evidence="4">
    <location>
        <begin position="148"/>
        <end position="305"/>
    </location>
</feature>
<dbReference type="HAMAP" id="MF_01698">
    <property type="entry name" value="MshD"/>
    <property type="match status" value="1"/>
</dbReference>
<dbReference type="InterPro" id="IPR016181">
    <property type="entry name" value="Acyl_CoA_acyltransferase"/>
</dbReference>
<dbReference type="EMBL" id="CAFABH010000012">
    <property type="protein sequence ID" value="CAB4828751.1"/>
    <property type="molecule type" value="Genomic_DNA"/>
</dbReference>
<sequence>MITYLESLNPAQQTGVLDLISAATDQDGIPPIAEHVVLHLRHGGDKDDRHIVVEKDGAIIGYAHLDLTDTVAGASAELVVHPQHRTGGLGRALLSEIYRIAPHSRLWSHGDLKSAQKLATENGFQRTRTVIQMRRSLSEHLPEISIEMTLRSFLPGLDDESWVALNNRVFRDHPEQGNWTLANLRHRMQEKWFDPQGFLLTTDHEKLISFCWTKIHGGHSHSHDEEETHDHDPIGELYAMGVDPDFVHKGLGRAITLAGLAHLRRQGLLSAMLYVDAENFAAIALYKNLGFSEWGRDVMYRKLTN</sequence>
<evidence type="ECO:0000313" key="12">
    <source>
        <dbReference type="EMBL" id="CAB4981479.1"/>
    </source>
</evidence>
<evidence type="ECO:0000313" key="7">
    <source>
        <dbReference type="EMBL" id="CAB4727569.1"/>
    </source>
</evidence>
<dbReference type="EMBL" id="CAEZXO010000003">
    <property type="protein sequence ID" value="CAB4689725.1"/>
    <property type="molecule type" value="Genomic_DNA"/>
</dbReference>
<evidence type="ECO:0000259" key="4">
    <source>
        <dbReference type="PROSITE" id="PS51186"/>
    </source>
</evidence>
<dbReference type="Gene3D" id="3.40.630.30">
    <property type="match status" value="1"/>
</dbReference>
<dbReference type="EMBL" id="CAFBNH010000005">
    <property type="protein sequence ID" value="CAB4948152.1"/>
    <property type="molecule type" value="Genomic_DNA"/>
</dbReference>
<dbReference type="EMBL" id="CAFBOC010000013">
    <property type="protein sequence ID" value="CAB4981479.1"/>
    <property type="molecule type" value="Genomic_DNA"/>
</dbReference>
<dbReference type="EMBL" id="CAFBLD010000004">
    <property type="protein sequence ID" value="CAB4864265.1"/>
    <property type="molecule type" value="Genomic_DNA"/>
</dbReference>
<dbReference type="Pfam" id="PF13508">
    <property type="entry name" value="Acetyltransf_7"/>
    <property type="match status" value="1"/>
</dbReference>
<dbReference type="SUPFAM" id="SSF55729">
    <property type="entry name" value="Acyl-CoA N-acyltransferases (Nat)"/>
    <property type="match status" value="1"/>
</dbReference>
<dbReference type="InterPro" id="IPR017813">
    <property type="entry name" value="Mycothiol_AcTrfase"/>
</dbReference>
<dbReference type="EMBL" id="CAESAE010000002">
    <property type="protein sequence ID" value="CAB4332844.1"/>
    <property type="molecule type" value="Genomic_DNA"/>
</dbReference>
<dbReference type="EMBL" id="CAEZYM010000009">
    <property type="protein sequence ID" value="CAB4727569.1"/>
    <property type="molecule type" value="Genomic_DNA"/>
</dbReference>
<feature type="domain" description="N-acetyltransferase" evidence="4">
    <location>
        <begin position="3"/>
        <end position="151"/>
    </location>
</feature>
<evidence type="ECO:0000313" key="10">
    <source>
        <dbReference type="EMBL" id="CAB4864265.1"/>
    </source>
</evidence>
<dbReference type="CDD" id="cd04301">
    <property type="entry name" value="NAT_SF"/>
    <property type="match status" value="2"/>
</dbReference>
<evidence type="ECO:0000256" key="2">
    <source>
        <dbReference type="ARBA" id="ARBA00022737"/>
    </source>
</evidence>
<evidence type="ECO:0000313" key="11">
    <source>
        <dbReference type="EMBL" id="CAB4948152.1"/>
    </source>
</evidence>
<reference evidence="6" key="1">
    <citation type="submission" date="2020-05" db="EMBL/GenBank/DDBJ databases">
        <authorList>
            <person name="Chiriac C."/>
            <person name="Salcher M."/>
            <person name="Ghai R."/>
            <person name="Kavagutti S V."/>
        </authorList>
    </citation>
    <scope>NUCLEOTIDE SEQUENCE</scope>
</reference>
<dbReference type="AlphaFoldDB" id="A0A6J6NYF4"/>
<dbReference type="EMBL" id="CAEZZW010000004">
    <property type="protein sequence ID" value="CAB4780348.1"/>
    <property type="molecule type" value="Genomic_DNA"/>
</dbReference>
<accession>A0A6J6NYF4</accession>
<evidence type="ECO:0000256" key="1">
    <source>
        <dbReference type="ARBA" id="ARBA00022679"/>
    </source>
</evidence>
<evidence type="ECO:0000313" key="8">
    <source>
        <dbReference type="EMBL" id="CAB4780348.1"/>
    </source>
</evidence>
<evidence type="ECO:0000313" key="5">
    <source>
        <dbReference type="EMBL" id="CAB4332844.1"/>
    </source>
</evidence>
<dbReference type="InterPro" id="IPR050832">
    <property type="entry name" value="Bact_Acetyltransf"/>
</dbReference>
<dbReference type="EMBL" id="CAFBQX010000002">
    <property type="protein sequence ID" value="CAB5071177.1"/>
    <property type="molecule type" value="Genomic_DNA"/>
</dbReference>
<evidence type="ECO:0000313" key="6">
    <source>
        <dbReference type="EMBL" id="CAB4689725.1"/>
    </source>
</evidence>
<keyword evidence="3" id="KW-0012">Acyltransferase</keyword>
<dbReference type="PANTHER" id="PTHR43877">
    <property type="entry name" value="AMINOALKYLPHOSPHONATE N-ACETYLTRANSFERASE-RELATED-RELATED"/>
    <property type="match status" value="1"/>
</dbReference>
<evidence type="ECO:0000313" key="9">
    <source>
        <dbReference type="EMBL" id="CAB4828751.1"/>
    </source>
</evidence>
<evidence type="ECO:0000256" key="3">
    <source>
        <dbReference type="ARBA" id="ARBA00023315"/>
    </source>
</evidence>